<keyword evidence="3" id="KW-0472">Membrane</keyword>
<feature type="transmembrane region" description="Helical" evidence="3">
    <location>
        <begin position="219"/>
        <end position="239"/>
    </location>
</feature>
<dbReference type="Pfam" id="PF00020">
    <property type="entry name" value="TNFR_c6"/>
    <property type="match status" value="1"/>
</dbReference>
<evidence type="ECO:0000256" key="1">
    <source>
        <dbReference type="PROSITE-ProRule" id="PRU00206"/>
    </source>
</evidence>
<reference evidence="6 7" key="1">
    <citation type="submission" date="2024-01" db="EMBL/GenBank/DDBJ databases">
        <authorList>
            <person name="Alioto T."/>
            <person name="Alioto T."/>
            <person name="Gomez Garrido J."/>
        </authorList>
    </citation>
    <scope>NUCLEOTIDE SEQUENCE [LARGE SCALE GENOMIC DNA]</scope>
</reference>
<organism evidence="6 7">
    <name type="scientific">Scomber scombrus</name>
    <name type="common">Atlantic mackerel</name>
    <name type="synonym">Scomber vernalis</name>
    <dbReference type="NCBI Taxonomy" id="13677"/>
    <lineage>
        <taxon>Eukaryota</taxon>
        <taxon>Metazoa</taxon>
        <taxon>Chordata</taxon>
        <taxon>Craniata</taxon>
        <taxon>Vertebrata</taxon>
        <taxon>Euteleostomi</taxon>
        <taxon>Actinopterygii</taxon>
        <taxon>Neopterygii</taxon>
        <taxon>Teleostei</taxon>
        <taxon>Neoteleostei</taxon>
        <taxon>Acanthomorphata</taxon>
        <taxon>Pelagiaria</taxon>
        <taxon>Scombriformes</taxon>
        <taxon>Scombridae</taxon>
        <taxon>Scomber</taxon>
    </lineage>
</organism>
<dbReference type="AlphaFoldDB" id="A0AAV1N098"/>
<keyword evidence="3" id="KW-1133">Transmembrane helix</keyword>
<dbReference type="EMBL" id="CAWUFR010000010">
    <property type="protein sequence ID" value="CAK6952520.1"/>
    <property type="molecule type" value="Genomic_DNA"/>
</dbReference>
<evidence type="ECO:0000256" key="3">
    <source>
        <dbReference type="SAM" id="Phobius"/>
    </source>
</evidence>
<dbReference type="PROSITE" id="PS50050">
    <property type="entry name" value="TNFR_NGFR_2"/>
    <property type="match status" value="1"/>
</dbReference>
<dbReference type="GO" id="GO:0042127">
    <property type="term" value="P:regulation of cell population proliferation"/>
    <property type="evidence" value="ECO:0007669"/>
    <property type="project" value="TreeGrafter"/>
</dbReference>
<protein>
    <submittedName>
        <fullName evidence="6">Uncharacterized protein si:ch73-361p23.3</fullName>
    </submittedName>
</protein>
<feature type="compositionally biased region" description="Basic and acidic residues" evidence="2">
    <location>
        <begin position="141"/>
        <end position="151"/>
    </location>
</feature>
<feature type="domain" description="TNFR-Cys" evidence="5">
    <location>
        <begin position="39"/>
        <end position="80"/>
    </location>
</feature>
<keyword evidence="7" id="KW-1185">Reference proteome</keyword>
<evidence type="ECO:0000313" key="7">
    <source>
        <dbReference type="Proteomes" id="UP001314229"/>
    </source>
</evidence>
<gene>
    <name evidence="6" type="ORF">FSCOSCO3_A017828</name>
</gene>
<accession>A0AAV1N098</accession>
<feature type="repeat" description="TNFR-Cys" evidence="1">
    <location>
        <begin position="39"/>
        <end position="80"/>
    </location>
</feature>
<dbReference type="SUPFAM" id="SSF57586">
    <property type="entry name" value="TNF receptor-like"/>
    <property type="match status" value="1"/>
</dbReference>
<sequence length="282" mass="30255">MALPKLLIFTLTFYALIVDLDAKTCSKGQRLSKSKDCEACPTGHFQPVENDSQRCQVCTVCDEKAGITVRECTALRNAECKCRDGFLPWAKDPASCFCPIGSGLKGTECSKCENGNFSKAINSPCQKWKECKSGVSVSGTDKSDVTCKSDTDSTTAPTSNKITSVIKHLQSQRPHEGAKTQEINRGPTTSTTASTTTTTTATSTSTSPNKVNPDTGNHIGMTLLIFGIIGLLVLTAVTCKLHITLCEQRKPAVQTNDLLCRRPVEESGDDSLSSLKLNPGEP</sequence>
<feature type="compositionally biased region" description="Low complexity" evidence="2">
    <location>
        <begin position="188"/>
        <end position="207"/>
    </location>
</feature>
<feature type="region of interest" description="Disordered" evidence="2">
    <location>
        <begin position="134"/>
        <end position="215"/>
    </location>
</feature>
<feature type="signal peptide" evidence="4">
    <location>
        <begin position="1"/>
        <end position="22"/>
    </location>
</feature>
<dbReference type="GO" id="GO:0038023">
    <property type="term" value="F:signaling receptor activity"/>
    <property type="evidence" value="ECO:0007669"/>
    <property type="project" value="TreeGrafter"/>
</dbReference>
<proteinExistence type="predicted"/>
<evidence type="ECO:0000256" key="4">
    <source>
        <dbReference type="SAM" id="SignalP"/>
    </source>
</evidence>
<dbReference type="PANTHER" id="PTHR47139">
    <property type="entry name" value="TUMOR NECROSIS FACTOR RECEPTOR SUPERFAMILY MEMBER 9"/>
    <property type="match status" value="1"/>
</dbReference>
<keyword evidence="4" id="KW-0732">Signal</keyword>
<feature type="chain" id="PRO_5043864014" evidence="4">
    <location>
        <begin position="23"/>
        <end position="282"/>
    </location>
</feature>
<evidence type="ECO:0000256" key="2">
    <source>
        <dbReference type="SAM" id="MobiDB-lite"/>
    </source>
</evidence>
<dbReference type="Gene3D" id="2.10.50.10">
    <property type="entry name" value="Tumor Necrosis Factor Receptor, subunit A, domain 2"/>
    <property type="match status" value="2"/>
</dbReference>
<dbReference type="InterPro" id="IPR001368">
    <property type="entry name" value="TNFR/NGFR_Cys_rich_reg"/>
</dbReference>
<dbReference type="SMART" id="SM00208">
    <property type="entry name" value="TNFR"/>
    <property type="match status" value="2"/>
</dbReference>
<dbReference type="PANTHER" id="PTHR47139:SF3">
    <property type="entry name" value="SI:CH73-361P23.3"/>
    <property type="match status" value="1"/>
</dbReference>
<evidence type="ECO:0000259" key="5">
    <source>
        <dbReference type="PROSITE" id="PS50050"/>
    </source>
</evidence>
<dbReference type="Proteomes" id="UP001314229">
    <property type="component" value="Unassembled WGS sequence"/>
</dbReference>
<feature type="compositionally biased region" description="Polar residues" evidence="2">
    <location>
        <begin position="152"/>
        <end position="163"/>
    </location>
</feature>
<feature type="disulfide bond" evidence="1">
    <location>
        <begin position="40"/>
        <end position="55"/>
    </location>
</feature>
<evidence type="ECO:0000313" key="6">
    <source>
        <dbReference type="EMBL" id="CAK6952520.1"/>
    </source>
</evidence>
<comment type="caution">
    <text evidence="1">Lacks conserved residue(s) required for the propagation of feature annotation.</text>
</comment>
<keyword evidence="1" id="KW-1015">Disulfide bond</keyword>
<keyword evidence="3" id="KW-0812">Transmembrane</keyword>
<comment type="caution">
    <text evidence="6">The sequence shown here is derived from an EMBL/GenBank/DDBJ whole genome shotgun (WGS) entry which is preliminary data.</text>
</comment>
<name>A0AAV1N098_SCOSC</name>